<dbReference type="NCBIfam" id="NF033580">
    <property type="entry name" value="transpos_IS5_3"/>
    <property type="match status" value="1"/>
</dbReference>
<evidence type="ECO:0000313" key="3">
    <source>
        <dbReference type="EMBL" id="MER6434634.1"/>
    </source>
</evidence>
<sequence>MTRQRPYPSDLSDAPWDLIGRTLTTWPTERRSKGLDIGRPPEHDLRRIMDAILYVDRTGIAWRYLPHDFPPRETVYDSCAAWQKEGVFSQLNGLLRRLAREAEGRDGEPTACVLDTQSVKPSANVPAAGQGIDAGKKIAGRKRHIGVDTLGLLPAVWVTAASASDNVGGMHLMSRIAATHPRVTKAWADTGYRTKANDHGPRLGIDVEVIHREPGVKGFKIIPRRCVVERTSGWLTHHRRLARDYDTHPHRSEAIIHVAMIDLMSRRLTRESTPNRRDT</sequence>
<evidence type="ECO:0000259" key="1">
    <source>
        <dbReference type="Pfam" id="PF01609"/>
    </source>
</evidence>
<feature type="domain" description="Transposase IS4-like" evidence="1">
    <location>
        <begin position="110"/>
        <end position="260"/>
    </location>
</feature>
<evidence type="ECO:0000313" key="4">
    <source>
        <dbReference type="Proteomes" id="UP001470023"/>
    </source>
</evidence>
<organism evidence="3 4">
    <name type="scientific">Streptomyces sp. 900105245</name>
    <dbReference type="NCBI Taxonomy" id="3154379"/>
    <lineage>
        <taxon>Bacteria</taxon>
        <taxon>Bacillati</taxon>
        <taxon>Actinomycetota</taxon>
        <taxon>Actinomycetes</taxon>
        <taxon>Kitasatosporales</taxon>
        <taxon>Streptomycetaceae</taxon>
        <taxon>Streptomyces</taxon>
    </lineage>
</organism>
<protein>
    <submittedName>
        <fullName evidence="3">IS5 family transposase</fullName>
    </submittedName>
</protein>
<dbReference type="InterPro" id="IPR002559">
    <property type="entry name" value="Transposase_11"/>
</dbReference>
<comment type="caution">
    <text evidence="3">The sequence shown here is derived from an EMBL/GenBank/DDBJ whole genome shotgun (WGS) entry which is preliminary data.</text>
</comment>
<dbReference type="Pfam" id="PF13340">
    <property type="entry name" value="DUF4096"/>
    <property type="match status" value="1"/>
</dbReference>
<feature type="domain" description="Insertion element IS402-like" evidence="2">
    <location>
        <begin position="11"/>
        <end position="91"/>
    </location>
</feature>
<reference evidence="3 4" key="1">
    <citation type="submission" date="2024-06" db="EMBL/GenBank/DDBJ databases">
        <title>The Natural Products Discovery Center: Release of the First 8490 Sequenced Strains for Exploring Actinobacteria Biosynthetic Diversity.</title>
        <authorList>
            <person name="Kalkreuter E."/>
            <person name="Kautsar S.A."/>
            <person name="Yang D."/>
            <person name="Bader C.D."/>
            <person name="Teijaro C.N."/>
            <person name="Fluegel L."/>
            <person name="Davis C.M."/>
            <person name="Simpson J.R."/>
            <person name="Lauterbach L."/>
            <person name="Steele A.D."/>
            <person name="Gui C."/>
            <person name="Meng S."/>
            <person name="Li G."/>
            <person name="Viehrig K."/>
            <person name="Ye F."/>
            <person name="Su P."/>
            <person name="Kiefer A.F."/>
            <person name="Nichols A."/>
            <person name="Cepeda A.J."/>
            <person name="Yan W."/>
            <person name="Fan B."/>
            <person name="Jiang Y."/>
            <person name="Adhikari A."/>
            <person name="Zheng C.-J."/>
            <person name="Schuster L."/>
            <person name="Cowan T.M."/>
            <person name="Smanski M.J."/>
            <person name="Chevrette M.G."/>
            <person name="De Carvalho L.P.S."/>
            <person name="Shen B."/>
        </authorList>
    </citation>
    <scope>NUCLEOTIDE SEQUENCE [LARGE SCALE GENOMIC DNA]</scope>
    <source>
        <strain evidence="3 4">NPDC001166</strain>
    </source>
</reference>
<dbReference type="PANTHER" id="PTHR30007">
    <property type="entry name" value="PHP DOMAIN PROTEIN"/>
    <property type="match status" value="1"/>
</dbReference>
<keyword evidence="4" id="KW-1185">Reference proteome</keyword>
<dbReference type="PANTHER" id="PTHR30007:SF0">
    <property type="entry name" value="TRANSPOSASE"/>
    <property type="match status" value="1"/>
</dbReference>
<proteinExistence type="predicted"/>
<accession>A0ABV1ULM8</accession>
<name>A0ABV1ULM8_9ACTN</name>
<dbReference type="InterPro" id="IPR025161">
    <property type="entry name" value="IS402-like_dom"/>
</dbReference>
<dbReference type="EMBL" id="JBEPAZ010000156">
    <property type="protein sequence ID" value="MER6434634.1"/>
    <property type="molecule type" value="Genomic_DNA"/>
</dbReference>
<dbReference type="RefSeq" id="WP_352066437.1">
    <property type="nucleotide sequence ID" value="NZ_JBEPAZ010000156.1"/>
</dbReference>
<dbReference type="Proteomes" id="UP001470023">
    <property type="component" value="Unassembled WGS sequence"/>
</dbReference>
<dbReference type="Pfam" id="PF01609">
    <property type="entry name" value="DDE_Tnp_1"/>
    <property type="match status" value="1"/>
</dbReference>
<gene>
    <name evidence="3" type="ORF">ABT272_45000</name>
</gene>
<evidence type="ECO:0000259" key="2">
    <source>
        <dbReference type="Pfam" id="PF13340"/>
    </source>
</evidence>